<dbReference type="PANTHER" id="PTHR39429">
    <property type="entry name" value="LIGHT-INDEPENDENT PROTOCHLOROPHYLLIDE REDUCTASE SUBUNIT N"/>
    <property type="match status" value="1"/>
</dbReference>
<evidence type="ECO:0000259" key="4">
    <source>
        <dbReference type="Pfam" id="PF00148"/>
    </source>
</evidence>
<keyword evidence="1" id="KW-0602">Photosynthesis</keyword>
<feature type="domain" description="Nitrogenase/oxidoreductase component 1" evidence="4">
    <location>
        <begin position="39"/>
        <end position="419"/>
    </location>
</feature>
<dbReference type="Proteomes" id="UP000521676">
    <property type="component" value="Unassembled WGS sequence"/>
</dbReference>
<reference evidence="6" key="2">
    <citation type="journal article" date="2024" name="Nature">
        <title>Anoxygenic phototroph of the Chloroflexota uses a type I reaction centre.</title>
        <authorList>
            <person name="Tsuji J.M."/>
            <person name="Shaw N.A."/>
            <person name="Nagashima S."/>
            <person name="Venkiteswaran J.J."/>
            <person name="Schiff S.L."/>
            <person name="Watanabe T."/>
            <person name="Fukui M."/>
            <person name="Hanada S."/>
            <person name="Tank M."/>
            <person name="Neufeld J.D."/>
        </authorList>
    </citation>
    <scope>NUCLEOTIDE SEQUENCE</scope>
    <source>
        <strain evidence="6">L227-S17</strain>
    </source>
</reference>
<dbReference type="InterPro" id="IPR000510">
    <property type="entry name" value="Nase/OxRdtase_comp1"/>
</dbReference>
<organism evidence="5 7">
    <name type="scientific">Candidatus Chlorohelix allophototropha</name>
    <dbReference type="NCBI Taxonomy" id="3003348"/>
    <lineage>
        <taxon>Bacteria</taxon>
        <taxon>Bacillati</taxon>
        <taxon>Chloroflexota</taxon>
        <taxon>Chloroflexia</taxon>
        <taxon>Candidatus Chloroheliales</taxon>
        <taxon>Candidatus Chloroheliaceae</taxon>
        <taxon>Candidatus Chlorohelix</taxon>
    </lineage>
</organism>
<proteinExistence type="predicted"/>
<dbReference type="GO" id="GO:0016491">
    <property type="term" value="F:oxidoreductase activity"/>
    <property type="evidence" value="ECO:0007669"/>
    <property type="project" value="UniProtKB-KW"/>
</dbReference>
<evidence type="ECO:0000256" key="1">
    <source>
        <dbReference type="ARBA" id="ARBA00022531"/>
    </source>
</evidence>
<evidence type="ECO:0000313" key="5">
    <source>
        <dbReference type="EMBL" id="NWJ47812.1"/>
    </source>
</evidence>
<dbReference type="InterPro" id="IPR050293">
    <property type="entry name" value="LIPOR_BchN/ChlN"/>
</dbReference>
<evidence type="ECO:0000256" key="3">
    <source>
        <dbReference type="ARBA" id="ARBA00023171"/>
    </source>
</evidence>
<name>A0A8T7M790_9CHLR</name>
<evidence type="ECO:0000313" key="8">
    <source>
        <dbReference type="Proteomes" id="UP001431572"/>
    </source>
</evidence>
<dbReference type="SUPFAM" id="SSF53807">
    <property type="entry name" value="Helical backbone' metal receptor"/>
    <property type="match status" value="1"/>
</dbReference>
<keyword evidence="2" id="KW-0560">Oxidoreductase</keyword>
<accession>A0A8T7M790</accession>
<keyword evidence="3" id="KW-0149">Chlorophyll biosynthesis</keyword>
<dbReference type="RefSeq" id="WP_341471590.1">
    <property type="nucleotide sequence ID" value="NZ_CP128400.1"/>
</dbReference>
<dbReference type="EMBL" id="JACATZ010000003">
    <property type="protein sequence ID" value="NWJ47812.1"/>
    <property type="molecule type" value="Genomic_DNA"/>
</dbReference>
<protein>
    <submittedName>
        <fullName evidence="5">Chlorophyllide a reductase subunit Y</fullName>
    </submittedName>
</protein>
<evidence type="ECO:0000313" key="7">
    <source>
        <dbReference type="Proteomes" id="UP000521676"/>
    </source>
</evidence>
<dbReference type="EMBL" id="CP128400">
    <property type="protein sequence ID" value="WJW69717.1"/>
    <property type="molecule type" value="Genomic_DNA"/>
</dbReference>
<dbReference type="Proteomes" id="UP001431572">
    <property type="component" value="Chromosome 2"/>
</dbReference>
<dbReference type="Gene3D" id="3.40.50.1980">
    <property type="entry name" value="Nitrogenase molybdenum iron protein domain"/>
    <property type="match status" value="2"/>
</dbReference>
<dbReference type="Pfam" id="PF00148">
    <property type="entry name" value="Oxidored_nitro"/>
    <property type="match status" value="1"/>
</dbReference>
<keyword evidence="8" id="KW-1185">Reference proteome</keyword>
<sequence length="455" mass="49459">MSDKPLDDLKAGRSINLAAKGENVGNGKGDCSMHSATMCPAFGSLRVTMRIEGLVPVLVGAVGCLYGLDFVSHFYAANKPIVSPSLTPRELVQSDLTDKVIDIVKDVVSHENPRMIAVMSLCTPETSGLHLELIPRRIGQTEIIPMRVPAYSVPTHAEAKDVAISQILKRIGENNEAAGVASAQDGLVSIGEVFPTDPVQLQIAISRLGIKMQAALPSKEISTYYDAPKAKVGALLHPFYDRTARELRDQGLKILHSAPVGAEGTFSWFMNLGRLLELPAHEVRDIANDEANKVADELEKSRLDGTRIMIAGYEGGELLFARLMIEAGATVTFVSTSVKAGAGTKEDAEWLADRGVKVIFRKRHEDDIEELLNNPPDLCIGSSNLEAHAKRRGIPSVYFTNIVSARPLLLSSGVRPLVEQMKLILSQTNRYTAMRDFFADAAIEVGVREPISLKQ</sequence>
<dbReference type="AlphaFoldDB" id="A0A8T7M790"/>
<reference evidence="5 7" key="1">
    <citation type="submission" date="2020-06" db="EMBL/GenBank/DDBJ databases">
        <title>Anoxygenic phototrophic Chloroflexota member uses a Type I reaction center.</title>
        <authorList>
            <person name="Tsuji J.M."/>
            <person name="Shaw N.A."/>
            <person name="Nagashima S."/>
            <person name="Venkiteswaran J."/>
            <person name="Schiff S.L."/>
            <person name="Hanada S."/>
            <person name="Tank M."/>
            <person name="Neufeld J.D."/>
        </authorList>
    </citation>
    <scope>NUCLEOTIDE SEQUENCE [LARGE SCALE GENOMIC DNA]</scope>
    <source>
        <strain evidence="5">L227-S17</strain>
    </source>
</reference>
<gene>
    <name evidence="5" type="ORF">HXX08_18320</name>
    <name evidence="6" type="ORF">OZ401_003346</name>
</gene>
<evidence type="ECO:0000313" key="6">
    <source>
        <dbReference type="EMBL" id="WJW69717.1"/>
    </source>
</evidence>
<dbReference type="PANTHER" id="PTHR39429:SF3">
    <property type="entry name" value="LIGHT-INDEPENDENT PROTOCHLOROPHYLLIDE REDUCTASE SUBUNIT N"/>
    <property type="match status" value="1"/>
</dbReference>
<dbReference type="GO" id="GO:0015995">
    <property type="term" value="P:chlorophyll biosynthetic process"/>
    <property type="evidence" value="ECO:0007669"/>
    <property type="project" value="UniProtKB-KW"/>
</dbReference>
<evidence type="ECO:0000256" key="2">
    <source>
        <dbReference type="ARBA" id="ARBA00023002"/>
    </source>
</evidence>
<dbReference type="GO" id="GO:0015979">
    <property type="term" value="P:photosynthesis"/>
    <property type="evidence" value="ECO:0007669"/>
    <property type="project" value="UniProtKB-KW"/>
</dbReference>